<keyword evidence="1" id="KW-0732">Signal</keyword>
<dbReference type="NCBIfam" id="NF040519">
    <property type="entry name" value="Sbal_3080_fam"/>
    <property type="match status" value="1"/>
</dbReference>
<name>A0A0F6RCM2_9GAMM</name>
<evidence type="ECO:0000256" key="1">
    <source>
        <dbReference type="SAM" id="SignalP"/>
    </source>
</evidence>
<dbReference type="RefSeq" id="WP_071841106.1">
    <property type="nucleotide sequence ID" value="NZ_CP010975.1"/>
</dbReference>
<proteinExistence type="predicted"/>
<accession>A0A0F6RCM2</accession>
<dbReference type="PROSITE" id="PS51257">
    <property type="entry name" value="PROKAR_LIPOPROTEIN"/>
    <property type="match status" value="1"/>
</dbReference>
<evidence type="ECO:0008006" key="4">
    <source>
        <dbReference type="Google" id="ProtNLM"/>
    </source>
</evidence>
<protein>
    <recommendedName>
        <fullName evidence="4">SHOCT domain-containing protein</fullName>
    </recommendedName>
</protein>
<feature type="signal peptide" evidence="1">
    <location>
        <begin position="1"/>
        <end position="18"/>
    </location>
</feature>
<dbReference type="Proteomes" id="UP000034071">
    <property type="component" value="Chromosome"/>
</dbReference>
<gene>
    <name evidence="2" type="ORF">TQ33_1593</name>
</gene>
<keyword evidence="3" id="KW-1185">Reference proteome</keyword>
<dbReference type="EMBL" id="CP010975">
    <property type="protein sequence ID" value="AKE52538.1"/>
    <property type="molecule type" value="Genomic_DNA"/>
</dbReference>
<dbReference type="AlphaFoldDB" id="A0A0F6RCM2"/>
<reference evidence="2 3" key="1">
    <citation type="submission" date="2015-02" db="EMBL/GenBank/DDBJ databases">
        <title>Complete genome sequence of Kangiella geojedonensis strain YCS-5T.</title>
        <authorList>
            <person name="Kim K.M."/>
        </authorList>
    </citation>
    <scope>NUCLEOTIDE SEQUENCE [LARGE SCALE GENOMIC DNA]</scope>
    <source>
        <strain evidence="2 3">YCS-5</strain>
    </source>
</reference>
<organism evidence="2 3">
    <name type="scientific">Kangiella geojedonensis</name>
    <dbReference type="NCBI Taxonomy" id="914150"/>
    <lineage>
        <taxon>Bacteria</taxon>
        <taxon>Pseudomonadati</taxon>
        <taxon>Pseudomonadota</taxon>
        <taxon>Gammaproteobacteria</taxon>
        <taxon>Kangiellales</taxon>
        <taxon>Kangiellaceae</taxon>
        <taxon>Kangiella</taxon>
    </lineage>
</organism>
<dbReference type="KEGG" id="kge:TQ33_1593"/>
<evidence type="ECO:0000313" key="2">
    <source>
        <dbReference type="EMBL" id="AKE52538.1"/>
    </source>
</evidence>
<feature type="chain" id="PRO_5002509335" description="SHOCT domain-containing protein" evidence="1">
    <location>
        <begin position="19"/>
        <end position="203"/>
    </location>
</feature>
<dbReference type="HOGENOM" id="CLU_116660_2_0_6"/>
<sequence>MKNRLLLLALIASFIASCTSIKVQELDPEHEISHVCIQKNPKVIVGDFLPVVQRGFMKHGITTEVFDDEMPFYCDYYLTYTALKTWDIGMYMHHAELSLFKNHKMLGYAEYHLNGKGGLALNKWASVESKMMPVIDKLLVGYTPEKVKLFKSNQKHVKSNEVNNQPPGNNTTEEELKKLRKWFEEGLISKEEYKAEKEKLLNQ</sequence>
<evidence type="ECO:0000313" key="3">
    <source>
        <dbReference type="Proteomes" id="UP000034071"/>
    </source>
</evidence>